<name>A0A0A9F6E8_ARUDO</name>
<reference evidence="1" key="1">
    <citation type="submission" date="2014-09" db="EMBL/GenBank/DDBJ databases">
        <authorList>
            <person name="Magalhaes I.L.F."/>
            <person name="Oliveira U."/>
            <person name="Santos F.R."/>
            <person name="Vidigal T.H.D.A."/>
            <person name="Brescovit A.D."/>
            <person name="Santos A.J."/>
        </authorList>
    </citation>
    <scope>NUCLEOTIDE SEQUENCE</scope>
    <source>
        <tissue evidence="1">Shoot tissue taken approximately 20 cm above the soil surface</tissue>
    </source>
</reference>
<dbReference type="EMBL" id="GBRH01189969">
    <property type="protein sequence ID" value="JAE07927.1"/>
    <property type="molecule type" value="Transcribed_RNA"/>
</dbReference>
<dbReference type="AlphaFoldDB" id="A0A0A9F6E8"/>
<organism evidence="1">
    <name type="scientific">Arundo donax</name>
    <name type="common">Giant reed</name>
    <name type="synonym">Donax arundinaceus</name>
    <dbReference type="NCBI Taxonomy" id="35708"/>
    <lineage>
        <taxon>Eukaryota</taxon>
        <taxon>Viridiplantae</taxon>
        <taxon>Streptophyta</taxon>
        <taxon>Embryophyta</taxon>
        <taxon>Tracheophyta</taxon>
        <taxon>Spermatophyta</taxon>
        <taxon>Magnoliopsida</taxon>
        <taxon>Liliopsida</taxon>
        <taxon>Poales</taxon>
        <taxon>Poaceae</taxon>
        <taxon>PACMAD clade</taxon>
        <taxon>Arundinoideae</taxon>
        <taxon>Arundineae</taxon>
        <taxon>Arundo</taxon>
    </lineage>
</organism>
<reference evidence="1" key="2">
    <citation type="journal article" date="2015" name="Data Brief">
        <title>Shoot transcriptome of the giant reed, Arundo donax.</title>
        <authorList>
            <person name="Barrero R.A."/>
            <person name="Guerrero F.D."/>
            <person name="Moolhuijzen P."/>
            <person name="Goolsby J.A."/>
            <person name="Tidwell J."/>
            <person name="Bellgard S.E."/>
            <person name="Bellgard M.I."/>
        </authorList>
    </citation>
    <scope>NUCLEOTIDE SEQUENCE</scope>
    <source>
        <tissue evidence="1">Shoot tissue taken approximately 20 cm above the soil surface</tissue>
    </source>
</reference>
<evidence type="ECO:0000313" key="1">
    <source>
        <dbReference type="EMBL" id="JAE07927.1"/>
    </source>
</evidence>
<sequence>MIECKGNKTGAETSYKFCCLPYFP</sequence>
<accession>A0A0A9F6E8</accession>
<protein>
    <submittedName>
        <fullName evidence="1">Uncharacterized protein</fullName>
    </submittedName>
</protein>
<proteinExistence type="predicted"/>